<dbReference type="PANTHER" id="PTHR43033">
    <property type="entry name" value="TRNA(ILE)-LYSIDINE SYNTHASE-RELATED"/>
    <property type="match status" value="1"/>
</dbReference>
<comment type="similarity">
    <text evidence="6">Belongs to the tRNA(Ile)-lysidine synthase family.</text>
</comment>
<keyword evidence="1 6" id="KW-0436">Ligase</keyword>
<dbReference type="PANTHER" id="PTHR43033:SF1">
    <property type="entry name" value="TRNA(ILE)-LYSIDINE SYNTHASE-RELATED"/>
    <property type="match status" value="1"/>
</dbReference>
<dbReference type="RefSeq" id="WP_101637075.1">
    <property type="nucleotide sequence ID" value="NZ_PKHU01000003.1"/>
</dbReference>
<dbReference type="EC" id="6.3.4.19" evidence="6"/>
<sequence length="321" mass="38083">MLNQNALNLLKDKSSILAFSHGVDSTALFYLLANQNIDFDLAFVNYNTRKESILEENEAINLAKKFNKKIFVKKVNLNLEKSSNFEKTARDLRYEFFNEIFSKFDYKFLITAHNLNDLFEWFLMRISKGAGLCNVLGMSIYDKKENLNIIRPLIYTSRDEILNFLNENHLKYFIDSSNKNTKFQRNFIRENFSNEFVRLYKKGLENSLKFMQKDKEILQDGLIYENLEFFIIKNQLNSINLLDKILKKFGIVMSQKQRNEAIKDTVISGKITISYKDDKIYIAPYKKEIMTKKFKEICRVKKVPKLIRGYIFTHQNLLKYF</sequence>
<dbReference type="InterPro" id="IPR014729">
    <property type="entry name" value="Rossmann-like_a/b/a_fold"/>
</dbReference>
<organism evidence="8 9">
    <name type="scientific">Campylobacter ureolyticus</name>
    <dbReference type="NCBI Taxonomy" id="827"/>
    <lineage>
        <taxon>Bacteria</taxon>
        <taxon>Pseudomonadati</taxon>
        <taxon>Campylobacterota</taxon>
        <taxon>Epsilonproteobacteria</taxon>
        <taxon>Campylobacterales</taxon>
        <taxon>Campylobacteraceae</taxon>
        <taxon>Campylobacter</taxon>
    </lineage>
</organism>
<keyword evidence="3" id="KW-0547">Nucleotide-binding</keyword>
<accession>A0A2I1NAT2</accession>
<evidence type="ECO:0000256" key="1">
    <source>
        <dbReference type="ARBA" id="ARBA00022598"/>
    </source>
</evidence>
<evidence type="ECO:0000256" key="3">
    <source>
        <dbReference type="ARBA" id="ARBA00022741"/>
    </source>
</evidence>
<keyword evidence="6" id="KW-0963">Cytoplasm</keyword>
<dbReference type="Proteomes" id="UP000234639">
    <property type="component" value="Unassembled WGS sequence"/>
</dbReference>
<dbReference type="HAMAP" id="MF_01161">
    <property type="entry name" value="tRNA_Ile_lys_synt"/>
    <property type="match status" value="1"/>
</dbReference>
<evidence type="ECO:0000313" key="8">
    <source>
        <dbReference type="EMBL" id="PKZ29504.1"/>
    </source>
</evidence>
<comment type="caution">
    <text evidence="8">The sequence shown here is derived from an EMBL/GenBank/DDBJ whole genome shotgun (WGS) entry which is preliminary data.</text>
</comment>
<proteinExistence type="inferred from homology"/>
<dbReference type="AlphaFoldDB" id="A0A2I1NAT2"/>
<dbReference type="EMBL" id="PKHU01000003">
    <property type="protein sequence ID" value="PKZ29504.1"/>
    <property type="molecule type" value="Genomic_DNA"/>
</dbReference>
<keyword evidence="2 6" id="KW-0819">tRNA processing</keyword>
<comment type="function">
    <text evidence="6">Ligates lysine onto the cytidine present at position 34 of the AUA codon-specific tRNA(Ile) that contains the anticodon CAU, in an ATP-dependent manner. Cytidine is converted to lysidine, thus changing the amino acid specificity of the tRNA from methionine to isoleucine.</text>
</comment>
<comment type="catalytic activity">
    <reaction evidence="5 6">
        <text>cytidine(34) in tRNA(Ile2) + L-lysine + ATP = lysidine(34) in tRNA(Ile2) + AMP + diphosphate + H(+)</text>
        <dbReference type="Rhea" id="RHEA:43744"/>
        <dbReference type="Rhea" id="RHEA-COMP:10625"/>
        <dbReference type="Rhea" id="RHEA-COMP:10670"/>
        <dbReference type="ChEBI" id="CHEBI:15378"/>
        <dbReference type="ChEBI" id="CHEBI:30616"/>
        <dbReference type="ChEBI" id="CHEBI:32551"/>
        <dbReference type="ChEBI" id="CHEBI:33019"/>
        <dbReference type="ChEBI" id="CHEBI:82748"/>
        <dbReference type="ChEBI" id="CHEBI:83665"/>
        <dbReference type="ChEBI" id="CHEBI:456215"/>
        <dbReference type="EC" id="6.3.4.19"/>
    </reaction>
</comment>
<dbReference type="SUPFAM" id="SSF52402">
    <property type="entry name" value="Adenine nucleotide alpha hydrolases-like"/>
    <property type="match status" value="1"/>
</dbReference>
<feature type="domain" description="tRNA(Ile)-lysidine/2-thiocytidine synthase N-terminal" evidence="7">
    <location>
        <begin position="16"/>
        <end position="190"/>
    </location>
</feature>
<dbReference type="GO" id="GO:0005737">
    <property type="term" value="C:cytoplasm"/>
    <property type="evidence" value="ECO:0007669"/>
    <property type="project" value="UniProtKB-SubCell"/>
</dbReference>
<dbReference type="CDD" id="cd01992">
    <property type="entry name" value="TilS_N"/>
    <property type="match status" value="1"/>
</dbReference>
<dbReference type="Gene3D" id="3.40.50.620">
    <property type="entry name" value="HUPs"/>
    <property type="match status" value="1"/>
</dbReference>
<gene>
    <name evidence="6 8" type="primary">tilS</name>
    <name evidence="8" type="ORF">CYJ41_03875</name>
</gene>
<reference evidence="8 9" key="1">
    <citation type="submission" date="2017-12" db="EMBL/GenBank/DDBJ databases">
        <title>Phylogenetic diversity of female urinary microbiome.</title>
        <authorList>
            <person name="Thomas-White K."/>
            <person name="Wolfe A.J."/>
        </authorList>
    </citation>
    <scope>NUCLEOTIDE SEQUENCE [LARGE SCALE GENOMIC DNA]</scope>
    <source>
        <strain evidence="8 9">UMB0112</strain>
    </source>
</reference>
<evidence type="ECO:0000256" key="4">
    <source>
        <dbReference type="ARBA" id="ARBA00022840"/>
    </source>
</evidence>
<dbReference type="InterPro" id="IPR012094">
    <property type="entry name" value="tRNA_Ile_lys_synt"/>
</dbReference>
<evidence type="ECO:0000313" key="9">
    <source>
        <dbReference type="Proteomes" id="UP000234639"/>
    </source>
</evidence>
<dbReference type="NCBIfam" id="TIGR02432">
    <property type="entry name" value="lysidine_TilS_N"/>
    <property type="match status" value="1"/>
</dbReference>
<protein>
    <recommendedName>
        <fullName evidence="6">tRNA(Ile)-lysidine synthase</fullName>
        <ecNumber evidence="6">6.3.4.19</ecNumber>
    </recommendedName>
    <alternativeName>
        <fullName evidence="6">tRNA(Ile)-2-lysyl-cytidine synthase</fullName>
    </alternativeName>
    <alternativeName>
        <fullName evidence="6">tRNA(Ile)-lysidine synthetase</fullName>
    </alternativeName>
</protein>
<comment type="subcellular location">
    <subcellularLocation>
        <location evidence="6">Cytoplasm</location>
    </subcellularLocation>
</comment>
<keyword evidence="4" id="KW-0067">ATP-binding</keyword>
<evidence type="ECO:0000259" key="7">
    <source>
        <dbReference type="Pfam" id="PF01171"/>
    </source>
</evidence>
<dbReference type="GO" id="GO:0006400">
    <property type="term" value="P:tRNA modification"/>
    <property type="evidence" value="ECO:0007669"/>
    <property type="project" value="UniProtKB-UniRule"/>
</dbReference>
<dbReference type="Pfam" id="PF01171">
    <property type="entry name" value="ATP_bind_3"/>
    <property type="match status" value="1"/>
</dbReference>
<dbReference type="InterPro" id="IPR011063">
    <property type="entry name" value="TilS/TtcA_N"/>
</dbReference>
<name>A0A2I1NAT2_9BACT</name>
<evidence type="ECO:0000256" key="5">
    <source>
        <dbReference type="ARBA" id="ARBA00048539"/>
    </source>
</evidence>
<dbReference type="GO" id="GO:0005524">
    <property type="term" value="F:ATP binding"/>
    <property type="evidence" value="ECO:0007669"/>
    <property type="project" value="UniProtKB-KW"/>
</dbReference>
<evidence type="ECO:0000256" key="2">
    <source>
        <dbReference type="ARBA" id="ARBA00022694"/>
    </source>
</evidence>
<dbReference type="GO" id="GO:0032267">
    <property type="term" value="F:tRNA(Ile)-lysidine synthase activity"/>
    <property type="evidence" value="ECO:0007669"/>
    <property type="project" value="UniProtKB-EC"/>
</dbReference>
<evidence type="ECO:0000256" key="6">
    <source>
        <dbReference type="HAMAP-Rule" id="MF_01161"/>
    </source>
</evidence>
<dbReference type="InterPro" id="IPR012795">
    <property type="entry name" value="tRNA_Ile_lys_synt_N"/>
</dbReference>
<comment type="caution">
    <text evidence="6">Lacks conserved residue(s) required for the propagation of feature annotation.</text>
</comment>